<evidence type="ECO:0000313" key="3">
    <source>
        <dbReference type="Proteomes" id="UP000238937"/>
    </source>
</evidence>
<keyword evidence="2" id="KW-0808">Transferase</keyword>
<feature type="domain" description="Methyltransferase type 11" evidence="1">
    <location>
        <begin position="45"/>
        <end position="139"/>
    </location>
</feature>
<dbReference type="GO" id="GO:0008757">
    <property type="term" value="F:S-adenosylmethionine-dependent methyltransferase activity"/>
    <property type="evidence" value="ECO:0007669"/>
    <property type="project" value="InterPro"/>
</dbReference>
<keyword evidence="3" id="KW-1185">Reference proteome</keyword>
<keyword evidence="2" id="KW-0489">Methyltransferase</keyword>
<reference evidence="2 3" key="1">
    <citation type="submission" date="2018-03" db="EMBL/GenBank/DDBJ databases">
        <title>The ancient ancestry and fast evolution of plastids.</title>
        <authorList>
            <person name="Moore K.R."/>
            <person name="Magnabosco C."/>
            <person name="Momper L."/>
            <person name="Gold D.A."/>
            <person name="Bosak T."/>
            <person name="Fournier G.P."/>
        </authorList>
    </citation>
    <scope>NUCLEOTIDE SEQUENCE [LARGE SCALE GENOMIC DNA]</scope>
    <source>
        <strain evidence="2 3">CCALA 037</strain>
    </source>
</reference>
<dbReference type="Proteomes" id="UP000238937">
    <property type="component" value="Unassembled WGS sequence"/>
</dbReference>
<name>A0A2T1GAT8_9CYAN</name>
<dbReference type="Pfam" id="PF08241">
    <property type="entry name" value="Methyltransf_11"/>
    <property type="match status" value="1"/>
</dbReference>
<gene>
    <name evidence="2" type="ORF">C7B77_18530</name>
</gene>
<dbReference type="CDD" id="cd02440">
    <property type="entry name" value="AdoMet_MTases"/>
    <property type="match status" value="1"/>
</dbReference>
<protein>
    <submittedName>
        <fullName evidence="2">Class I SAM-dependent methyltransferase</fullName>
    </submittedName>
</protein>
<dbReference type="InterPro" id="IPR029063">
    <property type="entry name" value="SAM-dependent_MTases_sf"/>
</dbReference>
<sequence length="260" mass="29473">MTSSISNKDLFGSVEFSTWIEIEHIFAEEKYMIQKYLQPHLKTVEAGTNGGRILLNMKEMGFTALAGYDNVPELIEAAIARNPDRDIDFQVQDAVQLSYPDDSFDQILYLQQILCLLESADRLKAMQESLRILKPGGIGLFSFLNFEWRSSKFPFSLYVAYLKALRKLRGDTLSIQYLPWIVLGGKFNLQSTLLDRSPYVYWYRISEAYAELKSVGFEIVGIGTIPQILSGDLKTTDTELLTEQTFGTLYIAVQKPSSSS</sequence>
<evidence type="ECO:0000259" key="1">
    <source>
        <dbReference type="Pfam" id="PF08241"/>
    </source>
</evidence>
<dbReference type="EMBL" id="PVWO01000269">
    <property type="protein sequence ID" value="PSB54308.1"/>
    <property type="molecule type" value="Genomic_DNA"/>
</dbReference>
<dbReference type="Gene3D" id="3.40.50.150">
    <property type="entry name" value="Vaccinia Virus protein VP39"/>
    <property type="match status" value="1"/>
</dbReference>
<organism evidence="2 3">
    <name type="scientific">Chamaesiphon polymorphus CCALA 037</name>
    <dbReference type="NCBI Taxonomy" id="2107692"/>
    <lineage>
        <taxon>Bacteria</taxon>
        <taxon>Bacillati</taxon>
        <taxon>Cyanobacteriota</taxon>
        <taxon>Cyanophyceae</taxon>
        <taxon>Gomontiellales</taxon>
        <taxon>Chamaesiphonaceae</taxon>
        <taxon>Chamaesiphon</taxon>
    </lineage>
</organism>
<evidence type="ECO:0000313" key="2">
    <source>
        <dbReference type="EMBL" id="PSB54308.1"/>
    </source>
</evidence>
<dbReference type="RefSeq" id="WP_106308107.1">
    <property type="nucleotide sequence ID" value="NZ_PVWO01000269.1"/>
</dbReference>
<dbReference type="SUPFAM" id="SSF53335">
    <property type="entry name" value="S-adenosyl-L-methionine-dependent methyltransferases"/>
    <property type="match status" value="1"/>
</dbReference>
<dbReference type="OrthoDB" id="511290at2"/>
<dbReference type="GO" id="GO:0032259">
    <property type="term" value="P:methylation"/>
    <property type="evidence" value="ECO:0007669"/>
    <property type="project" value="UniProtKB-KW"/>
</dbReference>
<dbReference type="AlphaFoldDB" id="A0A2T1GAT8"/>
<comment type="caution">
    <text evidence="2">The sequence shown here is derived from an EMBL/GenBank/DDBJ whole genome shotgun (WGS) entry which is preliminary data.</text>
</comment>
<accession>A0A2T1GAT8</accession>
<dbReference type="InterPro" id="IPR013216">
    <property type="entry name" value="Methyltransf_11"/>
</dbReference>
<proteinExistence type="predicted"/>